<dbReference type="Proteomes" id="UP000683360">
    <property type="component" value="Unassembled WGS sequence"/>
</dbReference>
<sequence length="188" mass="21300">MAGVDISNSTIRNQVDQRKRKPSQNLDGPENETEMMNNNKSVKNDDPNNSESAVVYAINTLTEKVNSVFDSLSSRMDSLEKKFEDVLSEKIADAVRRVVHEEFGKEIAKFKGIQIRTNVIYKSDLDKRTKSYAEVAKPSDYKKKCNIVINDSDNSRIRESVSNVLNLDIMDVCETFLKNDDNIEISGN</sequence>
<dbReference type="EMBL" id="CAJPWZ010002217">
    <property type="protein sequence ID" value="CAG2233729.1"/>
    <property type="molecule type" value="Genomic_DNA"/>
</dbReference>
<feature type="compositionally biased region" description="Polar residues" evidence="1">
    <location>
        <begin position="34"/>
        <end position="50"/>
    </location>
</feature>
<protein>
    <submittedName>
        <fullName evidence="2">Uncharacterized protein</fullName>
    </submittedName>
</protein>
<proteinExistence type="predicted"/>
<evidence type="ECO:0000256" key="1">
    <source>
        <dbReference type="SAM" id="MobiDB-lite"/>
    </source>
</evidence>
<organism evidence="2 3">
    <name type="scientific">Mytilus edulis</name>
    <name type="common">Blue mussel</name>
    <dbReference type="NCBI Taxonomy" id="6550"/>
    <lineage>
        <taxon>Eukaryota</taxon>
        <taxon>Metazoa</taxon>
        <taxon>Spiralia</taxon>
        <taxon>Lophotrochozoa</taxon>
        <taxon>Mollusca</taxon>
        <taxon>Bivalvia</taxon>
        <taxon>Autobranchia</taxon>
        <taxon>Pteriomorphia</taxon>
        <taxon>Mytilida</taxon>
        <taxon>Mytiloidea</taxon>
        <taxon>Mytilidae</taxon>
        <taxon>Mytilinae</taxon>
        <taxon>Mytilus</taxon>
    </lineage>
</organism>
<feature type="compositionally biased region" description="Polar residues" evidence="1">
    <location>
        <begin position="1"/>
        <end position="14"/>
    </location>
</feature>
<accession>A0A8S3TJB4</accession>
<reference evidence="2" key="1">
    <citation type="submission" date="2021-03" db="EMBL/GenBank/DDBJ databases">
        <authorList>
            <person name="Bekaert M."/>
        </authorList>
    </citation>
    <scope>NUCLEOTIDE SEQUENCE</scope>
</reference>
<dbReference type="AlphaFoldDB" id="A0A8S3TJB4"/>
<gene>
    <name evidence="2" type="ORF">MEDL_46405</name>
</gene>
<evidence type="ECO:0000313" key="2">
    <source>
        <dbReference type="EMBL" id="CAG2233729.1"/>
    </source>
</evidence>
<evidence type="ECO:0000313" key="3">
    <source>
        <dbReference type="Proteomes" id="UP000683360"/>
    </source>
</evidence>
<name>A0A8S3TJB4_MYTED</name>
<comment type="caution">
    <text evidence="2">The sequence shown here is derived from an EMBL/GenBank/DDBJ whole genome shotgun (WGS) entry which is preliminary data.</text>
</comment>
<dbReference type="OrthoDB" id="10367163at2759"/>
<keyword evidence="3" id="KW-1185">Reference proteome</keyword>
<feature type="region of interest" description="Disordered" evidence="1">
    <location>
        <begin position="1"/>
        <end position="50"/>
    </location>
</feature>